<name>A0A0N5ABP0_9BILA</name>
<keyword evidence="5" id="KW-0862">Zinc</keyword>
<keyword evidence="4 11" id="KW-0863">Zinc-finger</keyword>
<comment type="subcellular location">
    <subcellularLocation>
        <location evidence="1">Nucleus</location>
    </subcellularLocation>
</comment>
<feature type="domain" description="C2H2-type" evidence="13">
    <location>
        <begin position="221"/>
        <end position="250"/>
    </location>
</feature>
<comment type="similarity">
    <text evidence="10">Belongs to the snail C2H2-type zinc-finger protein family.</text>
</comment>
<evidence type="ECO:0000256" key="4">
    <source>
        <dbReference type="ARBA" id="ARBA00022771"/>
    </source>
</evidence>
<keyword evidence="9" id="KW-0539">Nucleus</keyword>
<keyword evidence="2" id="KW-0479">Metal-binding</keyword>
<dbReference type="FunFam" id="3.30.160.60:FF:000043">
    <property type="entry name" value="Scratch family zinc finger 2"/>
    <property type="match status" value="1"/>
</dbReference>
<proteinExistence type="inferred from homology"/>
<feature type="region of interest" description="Disordered" evidence="12">
    <location>
        <begin position="120"/>
        <end position="140"/>
    </location>
</feature>
<dbReference type="GO" id="GO:0003677">
    <property type="term" value="F:DNA binding"/>
    <property type="evidence" value="ECO:0007669"/>
    <property type="project" value="UniProtKB-KW"/>
</dbReference>
<dbReference type="SMART" id="SM00355">
    <property type="entry name" value="ZnF_C2H2"/>
    <property type="match status" value="4"/>
</dbReference>
<dbReference type="GO" id="GO:0008270">
    <property type="term" value="F:zinc ion binding"/>
    <property type="evidence" value="ECO:0007669"/>
    <property type="project" value="UniProtKB-KW"/>
</dbReference>
<keyword evidence="8" id="KW-0804">Transcription</keyword>
<evidence type="ECO:0000256" key="8">
    <source>
        <dbReference type="ARBA" id="ARBA00023163"/>
    </source>
</evidence>
<dbReference type="GO" id="GO:2000177">
    <property type="term" value="P:regulation of neural precursor cell proliferation"/>
    <property type="evidence" value="ECO:0007669"/>
    <property type="project" value="UniProtKB-ARBA"/>
</dbReference>
<feature type="domain" description="C2H2-type" evidence="13">
    <location>
        <begin position="193"/>
        <end position="220"/>
    </location>
</feature>
<dbReference type="GO" id="GO:0010468">
    <property type="term" value="P:regulation of gene expression"/>
    <property type="evidence" value="ECO:0007669"/>
    <property type="project" value="TreeGrafter"/>
</dbReference>
<evidence type="ECO:0000256" key="7">
    <source>
        <dbReference type="ARBA" id="ARBA00023125"/>
    </source>
</evidence>
<evidence type="ECO:0000256" key="5">
    <source>
        <dbReference type="ARBA" id="ARBA00022833"/>
    </source>
</evidence>
<sequence>MPIPAAPFSIRYSYAPIIFHPALAPASTSNTNTSRAASCQFNIDSLLSKETMPEIKSEVTIKCPHCFQPFDTGSLLELHLLSHSPLFSAIPTTSSGCMNFFSSSMPSGLIVSPTAIGTTTSLSPPSAESTPSPLSSASSPTVPVPVAPVVSHSNDSGVKKPSSNCQCQICGKTFSRHWLLQGHIRTHTGERPFVCHICSKAFADKSNLRAHVQTHSGIKPFGCSRCGKKFALKSYLSKHEESTCMRSAMPKAHWLGFKATPARRSH</sequence>
<dbReference type="PANTHER" id="PTHR16515">
    <property type="entry name" value="PR DOMAIN ZINC FINGER PROTEIN"/>
    <property type="match status" value="1"/>
</dbReference>
<evidence type="ECO:0000256" key="9">
    <source>
        <dbReference type="ARBA" id="ARBA00023242"/>
    </source>
</evidence>
<dbReference type="GO" id="GO:0005634">
    <property type="term" value="C:nucleus"/>
    <property type="evidence" value="ECO:0007669"/>
    <property type="project" value="UniProtKB-SubCell"/>
</dbReference>
<dbReference type="Pfam" id="PF00096">
    <property type="entry name" value="zf-C2H2"/>
    <property type="match status" value="2"/>
</dbReference>
<evidence type="ECO:0000313" key="15">
    <source>
        <dbReference type="WBParaSite" id="SMUV_0000156601-mRNA-1"/>
    </source>
</evidence>
<evidence type="ECO:0000259" key="13">
    <source>
        <dbReference type="PROSITE" id="PS50157"/>
    </source>
</evidence>
<dbReference type="WBParaSite" id="SMUV_0000156601-mRNA-1">
    <property type="protein sequence ID" value="SMUV_0000156601-mRNA-1"/>
    <property type="gene ID" value="SMUV_0000156601"/>
</dbReference>
<dbReference type="PANTHER" id="PTHR16515:SF49">
    <property type="entry name" value="GASTRULA ZINC FINGER PROTEIN XLCGF49.1-LIKE-RELATED"/>
    <property type="match status" value="1"/>
</dbReference>
<dbReference type="InterPro" id="IPR036236">
    <property type="entry name" value="Znf_C2H2_sf"/>
</dbReference>
<protein>
    <submittedName>
        <fullName evidence="15">Zinc finger, C2H2 type</fullName>
    </submittedName>
</protein>
<evidence type="ECO:0000256" key="3">
    <source>
        <dbReference type="ARBA" id="ARBA00022737"/>
    </source>
</evidence>
<keyword evidence="3" id="KW-0677">Repeat</keyword>
<organism evidence="14 15">
    <name type="scientific">Syphacia muris</name>
    <dbReference type="NCBI Taxonomy" id="451379"/>
    <lineage>
        <taxon>Eukaryota</taxon>
        <taxon>Metazoa</taxon>
        <taxon>Ecdysozoa</taxon>
        <taxon>Nematoda</taxon>
        <taxon>Chromadorea</taxon>
        <taxon>Rhabditida</taxon>
        <taxon>Spirurina</taxon>
        <taxon>Oxyuridomorpha</taxon>
        <taxon>Oxyuroidea</taxon>
        <taxon>Oxyuridae</taxon>
        <taxon>Syphacia</taxon>
    </lineage>
</organism>
<keyword evidence="14" id="KW-1185">Reference proteome</keyword>
<dbReference type="FunFam" id="3.30.160.60:FF:000130">
    <property type="entry name" value="Spalt-like transcription factor 4"/>
    <property type="match status" value="1"/>
</dbReference>
<accession>A0A0N5ABP0</accession>
<reference evidence="15" key="1">
    <citation type="submission" date="2017-02" db="UniProtKB">
        <authorList>
            <consortium name="WormBaseParasite"/>
        </authorList>
    </citation>
    <scope>IDENTIFICATION</scope>
</reference>
<evidence type="ECO:0000256" key="11">
    <source>
        <dbReference type="PROSITE-ProRule" id="PRU00042"/>
    </source>
</evidence>
<dbReference type="PROSITE" id="PS50157">
    <property type="entry name" value="ZINC_FINGER_C2H2_2"/>
    <property type="match status" value="3"/>
</dbReference>
<evidence type="ECO:0000256" key="6">
    <source>
        <dbReference type="ARBA" id="ARBA00023015"/>
    </source>
</evidence>
<dbReference type="Gene3D" id="3.30.160.60">
    <property type="entry name" value="Classic Zinc Finger"/>
    <property type="match status" value="3"/>
</dbReference>
<evidence type="ECO:0000256" key="12">
    <source>
        <dbReference type="SAM" id="MobiDB-lite"/>
    </source>
</evidence>
<dbReference type="SUPFAM" id="SSF57667">
    <property type="entry name" value="beta-beta-alpha zinc fingers"/>
    <property type="match status" value="2"/>
</dbReference>
<keyword evidence="6" id="KW-0805">Transcription regulation</keyword>
<dbReference type="InterPro" id="IPR013087">
    <property type="entry name" value="Znf_C2H2_type"/>
</dbReference>
<dbReference type="AlphaFoldDB" id="A0A0N5ABP0"/>
<feature type="domain" description="C2H2-type" evidence="13">
    <location>
        <begin position="165"/>
        <end position="192"/>
    </location>
</feature>
<dbReference type="Proteomes" id="UP000046393">
    <property type="component" value="Unplaced"/>
</dbReference>
<evidence type="ECO:0000313" key="14">
    <source>
        <dbReference type="Proteomes" id="UP000046393"/>
    </source>
</evidence>
<dbReference type="InterPro" id="IPR050331">
    <property type="entry name" value="Zinc_finger"/>
</dbReference>
<evidence type="ECO:0000256" key="10">
    <source>
        <dbReference type="ARBA" id="ARBA00037948"/>
    </source>
</evidence>
<evidence type="ECO:0000256" key="2">
    <source>
        <dbReference type="ARBA" id="ARBA00022723"/>
    </source>
</evidence>
<dbReference type="STRING" id="451379.A0A0N5ABP0"/>
<dbReference type="PROSITE" id="PS00028">
    <property type="entry name" value="ZINC_FINGER_C2H2_1"/>
    <property type="match status" value="3"/>
</dbReference>
<evidence type="ECO:0000256" key="1">
    <source>
        <dbReference type="ARBA" id="ARBA00004123"/>
    </source>
</evidence>
<dbReference type="GO" id="GO:0055059">
    <property type="term" value="P:asymmetric neuroblast division"/>
    <property type="evidence" value="ECO:0007669"/>
    <property type="project" value="UniProtKB-ARBA"/>
</dbReference>
<keyword evidence="7" id="KW-0238">DNA-binding</keyword>
<dbReference type="FunFam" id="3.30.160.60:FF:000207">
    <property type="entry name" value="zinc finger protein SNAI2"/>
    <property type="match status" value="1"/>
</dbReference>